<dbReference type="PROSITE" id="PS50088">
    <property type="entry name" value="ANK_REPEAT"/>
    <property type="match status" value="2"/>
</dbReference>
<evidence type="ECO:0000256" key="2">
    <source>
        <dbReference type="ARBA" id="ARBA00023043"/>
    </source>
</evidence>
<reference evidence="3" key="1">
    <citation type="submission" date="2022-08" db="UniProtKB">
        <authorList>
            <consortium name="EnsemblMetazoa"/>
        </authorList>
    </citation>
    <scope>IDENTIFICATION</scope>
    <source>
        <strain evidence="3">Dongola</strain>
    </source>
</reference>
<evidence type="ECO:0000313" key="3">
    <source>
        <dbReference type="EnsemblMetazoa" id="AARA002464-PA"/>
    </source>
</evidence>
<name>A0A182HMH8_ANOAR</name>
<dbReference type="EMBL" id="APCN01004439">
    <property type="status" value="NOT_ANNOTATED_CDS"/>
    <property type="molecule type" value="Genomic_DNA"/>
</dbReference>
<accession>A0A182HMH8</accession>
<dbReference type="SUPFAM" id="SSF48403">
    <property type="entry name" value="Ankyrin repeat"/>
    <property type="match status" value="3"/>
</dbReference>
<dbReference type="InterPro" id="IPR036770">
    <property type="entry name" value="Ankyrin_rpt-contain_sf"/>
</dbReference>
<dbReference type="InterPro" id="IPR002110">
    <property type="entry name" value="Ankyrin_rpt"/>
</dbReference>
<dbReference type="Pfam" id="PF00023">
    <property type="entry name" value="Ank"/>
    <property type="match status" value="1"/>
</dbReference>
<sequence>MANEVHRAKFKPDCFKSFPLHRAAASGSVAECKQLLADGTNPYQPTPDGWSALHAAIANREESVVDLLLNQYEADWTIVRQTIQHQFLWKAEQTGWKSRPCLIAWTEEDCEQTVPLVASCPAGIPLSLQVFVLLRHPIHGHRFIALDVCNRTKWCAIMWLIQRLLPNGVLSLDRSDMRGDGAVNYLQLACTLSTKEIIVKLVGHGASLAVASGGSARTPFMAAGDSMRKDVIELLISRYSDRFDPFACDTNYYNLLHLMVHRQHIGMVECLVNFFLHYRTTKLRETKPVALSRILCYESKDCPSLHFWNFVRSSPMKKLCAKYIGECGMELHTRLADDTIVLAVLIARGIALEYCFEQIEQNLTLLEWQDHYSRLNILHLLIRWKQLTFVEALYSRHSALVKDLFEVEEPDRDVPAYELLRQLLHNADGQGILFVVKHHRAFYLKNMEKLRQAVVIQHHSPNPSYDKALDVLGEKLPELREHIEANKKQQNIKELDFYDHLRSLCDSFKKTVLKLETDDKKLDDYLDSNGRTFLHVAASWGNKTLVERLLARNMDVMALDDKGALPIHWVYRCESIFELFLERNVPAQLAYVNPAGYNLLHICCKNGLHGDTLKVLLEHGMDVNGAAPDGQLPLSLASCCGTVSFLLEHGARIDLLNEELVTGSLRHMHYCAAIALIKRVADAPWFRKCAHIYLPWLVGDQSRHCFAWTSEEFLQKHPDIRRLLFDSLYEHSKDQMTELFARVCHRKMQSCVQWFMEYDYDIDYDYKHWNQSTPLLGLVGYIEDDVKEQCAVIERLLGKPIDVNATDAWGHNALTMFAYRFKWIRHCCGCELVLGIVSALLERGIKVDAQDSERGNTALHYAFEFGQLELVEFLIANGASVTIKNQAGKLASQMGNDMSSSLYGFIK</sequence>
<dbReference type="VEuPathDB" id="VectorBase:AARA21_005307"/>
<dbReference type="Gene3D" id="1.25.40.20">
    <property type="entry name" value="Ankyrin repeat-containing domain"/>
    <property type="match status" value="4"/>
</dbReference>
<keyword evidence="1" id="KW-0677">Repeat</keyword>
<dbReference type="Proteomes" id="UP000075840">
    <property type="component" value="Unassembled WGS sequence"/>
</dbReference>
<dbReference type="PROSITE" id="PS50297">
    <property type="entry name" value="ANK_REP_REGION"/>
    <property type="match status" value="2"/>
</dbReference>
<dbReference type="SMART" id="SM00248">
    <property type="entry name" value="ANK"/>
    <property type="match status" value="11"/>
</dbReference>
<evidence type="ECO:0000256" key="1">
    <source>
        <dbReference type="ARBA" id="ARBA00022737"/>
    </source>
</evidence>
<protein>
    <recommendedName>
        <fullName evidence="5">Ankyrin</fullName>
    </recommendedName>
</protein>
<dbReference type="AlphaFoldDB" id="A0A182HMH8"/>
<dbReference type="VEuPathDB" id="VectorBase:AARA002464"/>
<dbReference type="PANTHER" id="PTHR24198">
    <property type="entry name" value="ANKYRIN REPEAT AND PROTEIN KINASE DOMAIN-CONTAINING PROTEIN"/>
    <property type="match status" value="1"/>
</dbReference>
<dbReference type="Pfam" id="PF12796">
    <property type="entry name" value="Ank_2"/>
    <property type="match status" value="3"/>
</dbReference>
<organism evidence="3 4">
    <name type="scientific">Anopheles arabiensis</name>
    <name type="common">Mosquito</name>
    <dbReference type="NCBI Taxonomy" id="7173"/>
    <lineage>
        <taxon>Eukaryota</taxon>
        <taxon>Metazoa</taxon>
        <taxon>Ecdysozoa</taxon>
        <taxon>Arthropoda</taxon>
        <taxon>Hexapoda</taxon>
        <taxon>Insecta</taxon>
        <taxon>Pterygota</taxon>
        <taxon>Neoptera</taxon>
        <taxon>Endopterygota</taxon>
        <taxon>Diptera</taxon>
        <taxon>Nematocera</taxon>
        <taxon>Culicoidea</taxon>
        <taxon>Culicidae</taxon>
        <taxon>Anophelinae</taxon>
        <taxon>Anopheles</taxon>
    </lineage>
</organism>
<evidence type="ECO:0000313" key="4">
    <source>
        <dbReference type="Proteomes" id="UP000075840"/>
    </source>
</evidence>
<evidence type="ECO:0008006" key="5">
    <source>
        <dbReference type="Google" id="ProtNLM"/>
    </source>
</evidence>
<dbReference type="EnsemblMetazoa" id="AARA002464-RA">
    <property type="protein sequence ID" value="AARA002464-PA"/>
    <property type="gene ID" value="AARA002464"/>
</dbReference>
<dbReference type="PANTHER" id="PTHR24198:SF165">
    <property type="entry name" value="ANKYRIN REPEAT-CONTAINING PROTEIN-RELATED"/>
    <property type="match status" value="1"/>
</dbReference>
<keyword evidence="4" id="KW-1185">Reference proteome</keyword>
<keyword evidence="2" id="KW-0040">ANK repeat</keyword>
<proteinExistence type="predicted"/>